<reference evidence="1" key="1">
    <citation type="journal article" date="2020" name="Stud. Mycol.">
        <title>101 Dothideomycetes genomes: a test case for predicting lifestyles and emergence of pathogens.</title>
        <authorList>
            <person name="Haridas S."/>
            <person name="Albert R."/>
            <person name="Binder M."/>
            <person name="Bloem J."/>
            <person name="Labutti K."/>
            <person name="Salamov A."/>
            <person name="Andreopoulos B."/>
            <person name="Baker S."/>
            <person name="Barry K."/>
            <person name="Bills G."/>
            <person name="Bluhm B."/>
            <person name="Cannon C."/>
            <person name="Castanera R."/>
            <person name="Culley D."/>
            <person name="Daum C."/>
            <person name="Ezra D."/>
            <person name="Gonzalez J."/>
            <person name="Henrissat B."/>
            <person name="Kuo A."/>
            <person name="Liang C."/>
            <person name="Lipzen A."/>
            <person name="Lutzoni F."/>
            <person name="Magnuson J."/>
            <person name="Mondo S."/>
            <person name="Nolan M."/>
            <person name="Ohm R."/>
            <person name="Pangilinan J."/>
            <person name="Park H.-J."/>
            <person name="Ramirez L."/>
            <person name="Alfaro M."/>
            <person name="Sun H."/>
            <person name="Tritt A."/>
            <person name="Yoshinaga Y."/>
            <person name="Zwiers L.-H."/>
            <person name="Turgeon B."/>
            <person name="Goodwin S."/>
            <person name="Spatafora J."/>
            <person name="Crous P."/>
            <person name="Grigoriev I."/>
        </authorList>
    </citation>
    <scope>NUCLEOTIDE SEQUENCE</scope>
    <source>
        <strain evidence="1">CBS 122367</strain>
    </source>
</reference>
<organism evidence="1 2">
    <name type="scientific">Lentithecium fluviatile CBS 122367</name>
    <dbReference type="NCBI Taxonomy" id="1168545"/>
    <lineage>
        <taxon>Eukaryota</taxon>
        <taxon>Fungi</taxon>
        <taxon>Dikarya</taxon>
        <taxon>Ascomycota</taxon>
        <taxon>Pezizomycotina</taxon>
        <taxon>Dothideomycetes</taxon>
        <taxon>Pleosporomycetidae</taxon>
        <taxon>Pleosporales</taxon>
        <taxon>Massarineae</taxon>
        <taxon>Lentitheciaceae</taxon>
        <taxon>Lentithecium</taxon>
    </lineage>
</organism>
<evidence type="ECO:0000313" key="1">
    <source>
        <dbReference type="EMBL" id="KAF2676260.1"/>
    </source>
</evidence>
<protein>
    <submittedName>
        <fullName evidence="1">Uncharacterized protein</fullName>
    </submittedName>
</protein>
<sequence length="160" mass="17106">MLPLTSHPSTSSHPHLPPPGSTISVSMQISMNVAFAIVVLFSFATSEPGCFYPDGTDAIGLSPCISNTTASHCCRDSDTCLTHGLCFSRDMGTVVRRGCTDQTWKSPQCSTACNTEKFRSGDAMLTPCGLYATGGYCCNPFETGRSCCDYRLRPSDPANL</sequence>
<name>A0A6G1IE05_9PLEO</name>
<gene>
    <name evidence="1" type="ORF">K458DRAFT_184245</name>
</gene>
<dbReference type="AlphaFoldDB" id="A0A6G1IE05"/>
<accession>A0A6G1IE05</accession>
<evidence type="ECO:0000313" key="2">
    <source>
        <dbReference type="Proteomes" id="UP000799291"/>
    </source>
</evidence>
<proteinExistence type="predicted"/>
<dbReference type="OrthoDB" id="5215637at2759"/>
<keyword evidence="2" id="KW-1185">Reference proteome</keyword>
<dbReference type="Proteomes" id="UP000799291">
    <property type="component" value="Unassembled WGS sequence"/>
</dbReference>
<dbReference type="EMBL" id="MU005637">
    <property type="protein sequence ID" value="KAF2676260.1"/>
    <property type="molecule type" value="Genomic_DNA"/>
</dbReference>